<proteinExistence type="predicted"/>
<dbReference type="Proteomes" id="UP000030686">
    <property type="component" value="Unassembled WGS sequence"/>
</dbReference>
<organism evidence="2 3">
    <name type="scientific">Penicillium roqueforti (strain FM164)</name>
    <dbReference type="NCBI Taxonomy" id="1365484"/>
    <lineage>
        <taxon>Eukaryota</taxon>
        <taxon>Fungi</taxon>
        <taxon>Dikarya</taxon>
        <taxon>Ascomycota</taxon>
        <taxon>Pezizomycotina</taxon>
        <taxon>Eurotiomycetes</taxon>
        <taxon>Eurotiomycetidae</taxon>
        <taxon>Eurotiales</taxon>
        <taxon>Aspergillaceae</taxon>
        <taxon>Penicillium</taxon>
    </lineage>
</organism>
<reference evidence="2" key="1">
    <citation type="journal article" date="2014" name="Nat. Commun.">
        <title>Multiple recent horizontal transfers of a large genomic region in cheese making fungi.</title>
        <authorList>
            <person name="Cheeseman K."/>
            <person name="Ropars J."/>
            <person name="Renault P."/>
            <person name="Dupont J."/>
            <person name="Gouzy J."/>
            <person name="Branca A."/>
            <person name="Abraham A.L."/>
            <person name="Ceppi M."/>
            <person name="Conseiller E."/>
            <person name="Debuchy R."/>
            <person name="Malagnac F."/>
            <person name="Goarin A."/>
            <person name="Silar P."/>
            <person name="Lacoste S."/>
            <person name="Sallet E."/>
            <person name="Bensimon A."/>
            <person name="Giraud T."/>
            <person name="Brygoo Y."/>
        </authorList>
    </citation>
    <scope>NUCLEOTIDE SEQUENCE [LARGE SCALE GENOMIC DNA]</scope>
    <source>
        <strain evidence="2">FM164</strain>
    </source>
</reference>
<dbReference type="EMBL" id="HG792015">
    <property type="protein sequence ID" value="CDM29553.1"/>
    <property type="molecule type" value="Genomic_DNA"/>
</dbReference>
<name>W6PZ60_PENRF</name>
<accession>W6PZ60</accession>
<protein>
    <submittedName>
        <fullName evidence="2">Genomic scaffold, ProqFM164S01</fullName>
    </submittedName>
</protein>
<evidence type="ECO:0000313" key="3">
    <source>
        <dbReference type="Proteomes" id="UP000030686"/>
    </source>
</evidence>
<evidence type="ECO:0000313" key="2">
    <source>
        <dbReference type="EMBL" id="CDM29553.1"/>
    </source>
</evidence>
<feature type="compositionally biased region" description="Low complexity" evidence="1">
    <location>
        <begin position="11"/>
        <end position="22"/>
    </location>
</feature>
<sequence length="41" mass="4244">MLLDETALNRSLSATTRVSSTTSSSYCAGVAFPNNNPTAPP</sequence>
<dbReference type="AlphaFoldDB" id="W6PZ60"/>
<gene>
    <name evidence="2" type="ORF">PROQFM164_S01g003365</name>
</gene>
<keyword evidence="3" id="KW-1185">Reference proteome</keyword>
<feature type="region of interest" description="Disordered" evidence="1">
    <location>
        <begin position="1"/>
        <end position="22"/>
    </location>
</feature>
<evidence type="ECO:0000256" key="1">
    <source>
        <dbReference type="SAM" id="MobiDB-lite"/>
    </source>
</evidence>